<keyword evidence="1" id="KW-0472">Membrane</keyword>
<reference evidence="2" key="1">
    <citation type="journal article" date="2014" name="Front. Microbiol.">
        <title>High frequency of phylogenetically diverse reductive dehalogenase-homologous genes in deep subseafloor sedimentary metagenomes.</title>
        <authorList>
            <person name="Kawai M."/>
            <person name="Futagami T."/>
            <person name="Toyoda A."/>
            <person name="Takaki Y."/>
            <person name="Nishi S."/>
            <person name="Hori S."/>
            <person name="Arai W."/>
            <person name="Tsubouchi T."/>
            <person name="Morono Y."/>
            <person name="Uchiyama I."/>
            <person name="Ito T."/>
            <person name="Fujiyama A."/>
            <person name="Inagaki F."/>
            <person name="Takami H."/>
        </authorList>
    </citation>
    <scope>NUCLEOTIDE SEQUENCE</scope>
    <source>
        <strain evidence="2">Expedition CK06-06</strain>
    </source>
</reference>
<name>X1VV94_9ZZZZ</name>
<evidence type="ECO:0000313" key="2">
    <source>
        <dbReference type="EMBL" id="GAJ14400.1"/>
    </source>
</evidence>
<dbReference type="AlphaFoldDB" id="X1VV94"/>
<evidence type="ECO:0000256" key="1">
    <source>
        <dbReference type="SAM" id="Phobius"/>
    </source>
</evidence>
<sequence>SELYLKETWYAVNGSENLYFTGNSGSIDQTIWESLTNGSVLVQFFALDEAGNLGTVEIVIVKYTEVESPPPVEPEEPEDPTVPGVKVELIVLQIIAITAAILTFNRRGKRFKSKLNLF</sequence>
<keyword evidence="1" id="KW-1133">Transmembrane helix</keyword>
<comment type="caution">
    <text evidence="2">The sequence shown here is derived from an EMBL/GenBank/DDBJ whole genome shotgun (WGS) entry which is preliminary data.</text>
</comment>
<feature type="non-terminal residue" evidence="2">
    <location>
        <position position="1"/>
    </location>
</feature>
<protein>
    <submittedName>
        <fullName evidence="2">Uncharacterized protein</fullName>
    </submittedName>
</protein>
<gene>
    <name evidence="2" type="ORF">S12H4_44281</name>
</gene>
<keyword evidence="1" id="KW-0812">Transmembrane</keyword>
<feature type="transmembrane region" description="Helical" evidence="1">
    <location>
        <begin position="87"/>
        <end position="104"/>
    </location>
</feature>
<organism evidence="2">
    <name type="scientific">marine sediment metagenome</name>
    <dbReference type="NCBI Taxonomy" id="412755"/>
    <lineage>
        <taxon>unclassified sequences</taxon>
        <taxon>metagenomes</taxon>
        <taxon>ecological metagenomes</taxon>
    </lineage>
</organism>
<accession>X1VV94</accession>
<dbReference type="EMBL" id="BARW01027271">
    <property type="protein sequence ID" value="GAJ14400.1"/>
    <property type="molecule type" value="Genomic_DNA"/>
</dbReference>
<proteinExistence type="predicted"/>